<name>A0ABZ3FDA0_9FIRM</name>
<keyword evidence="2" id="KW-1185">Reference proteome</keyword>
<dbReference type="Pfam" id="PF11367">
    <property type="entry name" value="Tail_completion_gp17"/>
    <property type="match status" value="1"/>
</dbReference>
<proteinExistence type="predicted"/>
<dbReference type="Gene3D" id="3.30.2000.30">
    <property type="match status" value="1"/>
</dbReference>
<protein>
    <recommendedName>
        <fullName evidence="3">Minor capsid protein</fullName>
    </recommendedName>
</protein>
<evidence type="ECO:0008006" key="3">
    <source>
        <dbReference type="Google" id="ProtNLM"/>
    </source>
</evidence>
<evidence type="ECO:0000313" key="2">
    <source>
        <dbReference type="Proteomes" id="UP001477947"/>
    </source>
</evidence>
<dbReference type="EMBL" id="CP154622">
    <property type="protein sequence ID" value="XAM41801.1"/>
    <property type="molecule type" value="Genomic_DNA"/>
</dbReference>
<dbReference type="InterPro" id="IPR021508">
    <property type="entry name" value="Gp17-like"/>
</dbReference>
<sequence length="128" mass="15436">MIKLSEVFKEIFVKAKSLPFNVYDEVPQNATNPHIRLDYSYELDNRGKNYDGKSYYQYIHVFSNYKGRREVLEITDKIIELFSEDIKTENLIMYPKLIRNEILIENDECGEYRHSVIIYKFDTYEKRS</sequence>
<dbReference type="RefSeq" id="WP_343336973.1">
    <property type="nucleotide sequence ID" value="NZ_CP154622.1"/>
</dbReference>
<dbReference type="InterPro" id="IPR053745">
    <property type="entry name" value="Viral_Tail_Comp_sf"/>
</dbReference>
<gene>
    <name evidence="1" type="ORF">TPELB_21140</name>
</gene>
<accession>A0ABZ3FDA0</accession>
<dbReference type="Proteomes" id="UP001477947">
    <property type="component" value="Chromosome"/>
</dbReference>
<organism evidence="1 2">
    <name type="scientific">Terrisporobacter petrolearius</name>
    <dbReference type="NCBI Taxonomy" id="1460447"/>
    <lineage>
        <taxon>Bacteria</taxon>
        <taxon>Bacillati</taxon>
        <taxon>Bacillota</taxon>
        <taxon>Clostridia</taxon>
        <taxon>Peptostreptococcales</taxon>
        <taxon>Peptostreptococcaceae</taxon>
        <taxon>Terrisporobacter</taxon>
    </lineage>
</organism>
<reference evidence="1 2" key="1">
    <citation type="submission" date="2024-04" db="EMBL/GenBank/DDBJ databases">
        <title>Isolation and characterization of novel acetogenic strains of the genera Terrisporobacter and Acetoanaerobium.</title>
        <authorList>
            <person name="Boeer T."/>
            <person name="Schueler M.A."/>
            <person name="Lueschen A."/>
            <person name="Eysell L."/>
            <person name="Droege J."/>
            <person name="Heinemann M."/>
            <person name="Engelhardt L."/>
            <person name="Basen M."/>
            <person name="Daniel R."/>
        </authorList>
    </citation>
    <scope>NUCLEOTIDE SEQUENCE [LARGE SCALE GENOMIC DNA]</scope>
    <source>
        <strain evidence="1 2">ELB</strain>
    </source>
</reference>
<evidence type="ECO:0000313" key="1">
    <source>
        <dbReference type="EMBL" id="XAM41801.1"/>
    </source>
</evidence>